<feature type="domain" description="Pectinesterase catalytic" evidence="5">
    <location>
        <begin position="49"/>
        <end position="283"/>
    </location>
</feature>
<proteinExistence type="inferred from homology"/>
<evidence type="ECO:0000259" key="5">
    <source>
        <dbReference type="Pfam" id="PF01095"/>
    </source>
</evidence>
<dbReference type="Proteomes" id="UP001169764">
    <property type="component" value="Unassembled WGS sequence"/>
</dbReference>
<feature type="chain" id="PRO_5045330722" evidence="4">
    <location>
        <begin position="28"/>
        <end position="377"/>
    </location>
</feature>
<dbReference type="Gene3D" id="2.160.20.10">
    <property type="entry name" value="Single-stranded right-handed beta-helix, Pectin lyase-like"/>
    <property type="match status" value="1"/>
</dbReference>
<dbReference type="InterPro" id="IPR011050">
    <property type="entry name" value="Pectin_lyase_fold/virulence"/>
</dbReference>
<keyword evidence="4" id="KW-0732">Signal</keyword>
<protein>
    <submittedName>
        <fullName evidence="6">Pectinesterase family protein</fullName>
    </submittedName>
</protein>
<organism evidence="6 7">
    <name type="scientific">Sphingomonas natans</name>
    <dbReference type="NCBI Taxonomy" id="3063330"/>
    <lineage>
        <taxon>Bacteria</taxon>
        <taxon>Pseudomonadati</taxon>
        <taxon>Pseudomonadota</taxon>
        <taxon>Alphaproteobacteria</taxon>
        <taxon>Sphingomonadales</taxon>
        <taxon>Sphingomonadaceae</taxon>
        <taxon>Sphingomonas</taxon>
    </lineage>
</organism>
<name>A0ABT8Y5E8_9SPHN</name>
<evidence type="ECO:0000256" key="2">
    <source>
        <dbReference type="ARBA" id="ARBA00022801"/>
    </source>
</evidence>
<comment type="similarity">
    <text evidence="1">Belongs to the pectinesterase family.</text>
</comment>
<comment type="caution">
    <text evidence="6">The sequence shown here is derived from an EMBL/GenBank/DDBJ whole genome shotgun (WGS) entry which is preliminary data.</text>
</comment>
<dbReference type="InterPro" id="IPR000070">
    <property type="entry name" value="Pectinesterase_cat"/>
</dbReference>
<accession>A0ABT8Y5E8</accession>
<gene>
    <name evidence="6" type="ORF">Q4F19_04065</name>
</gene>
<dbReference type="RefSeq" id="WP_303540102.1">
    <property type="nucleotide sequence ID" value="NZ_JAUOTP010000002.1"/>
</dbReference>
<dbReference type="PANTHER" id="PTHR31321">
    <property type="entry name" value="ACYL-COA THIOESTER HYDROLASE YBHC-RELATED"/>
    <property type="match status" value="1"/>
</dbReference>
<evidence type="ECO:0000313" key="7">
    <source>
        <dbReference type="Proteomes" id="UP001169764"/>
    </source>
</evidence>
<keyword evidence="7" id="KW-1185">Reference proteome</keyword>
<keyword evidence="3" id="KW-0063">Aspartyl esterase</keyword>
<dbReference type="EMBL" id="JAUOTP010000002">
    <property type="protein sequence ID" value="MDO6413551.1"/>
    <property type="molecule type" value="Genomic_DNA"/>
</dbReference>
<feature type="signal peptide" evidence="4">
    <location>
        <begin position="1"/>
        <end position="27"/>
    </location>
</feature>
<sequence>MRIRLTRFSWRSGSLALIALCAFGGHADAQRPGASYRVLKDCGRTARCFATIQAAVDAAGSMRQGDWVSIEVGPGDFREKVVVTRGKMRLIGRGIARTRVHFDAVAEHAGTFDRDGWGTAGSATLIVDGDEVVVRDMTIENDFDYLANDALPDGDARKIGNSQGVAVQLDVHSDRVLFDRVALLGYQDTLFTRGNRALIRHATIAGNVDFIFGSGTLLIEESEIRSRRRAVATAPGDYASFVAAPSTPLSRPVGIVFSRSRLTREAGVADGSVALARPWHPTTRFPDGRYADPNAVGQAALIDCFLDAHIHPSHWTSMAGTARDGTKTQIFRPEDSRFSESGSYGPGAGTVAANRTRIDPALIVETRAAILSSDQGR</sequence>
<reference evidence="6" key="1">
    <citation type="submission" date="2023-07" db="EMBL/GenBank/DDBJ databases">
        <authorList>
            <person name="Kim M."/>
        </authorList>
    </citation>
    <scope>NUCLEOTIDE SEQUENCE</scope>
    <source>
        <strain evidence="6">BIUV-7</strain>
    </source>
</reference>
<dbReference type="Pfam" id="PF01095">
    <property type="entry name" value="Pectinesterase"/>
    <property type="match status" value="1"/>
</dbReference>
<dbReference type="InterPro" id="IPR012334">
    <property type="entry name" value="Pectin_lyas_fold"/>
</dbReference>
<dbReference type="SUPFAM" id="SSF51126">
    <property type="entry name" value="Pectin lyase-like"/>
    <property type="match status" value="1"/>
</dbReference>
<dbReference type="PANTHER" id="PTHR31321:SF57">
    <property type="entry name" value="PECTINESTERASE 53-RELATED"/>
    <property type="match status" value="1"/>
</dbReference>
<evidence type="ECO:0000313" key="6">
    <source>
        <dbReference type="EMBL" id="MDO6413551.1"/>
    </source>
</evidence>
<evidence type="ECO:0000256" key="4">
    <source>
        <dbReference type="SAM" id="SignalP"/>
    </source>
</evidence>
<evidence type="ECO:0000256" key="3">
    <source>
        <dbReference type="ARBA" id="ARBA00023085"/>
    </source>
</evidence>
<keyword evidence="2" id="KW-0378">Hydrolase</keyword>
<evidence type="ECO:0000256" key="1">
    <source>
        <dbReference type="ARBA" id="ARBA00008891"/>
    </source>
</evidence>